<feature type="region of interest" description="Disordered" evidence="1">
    <location>
        <begin position="28"/>
        <end position="55"/>
    </location>
</feature>
<gene>
    <name evidence="2" type="ORF">EVOR1521_LOCUS22002</name>
</gene>
<dbReference type="EMBL" id="CAUJNA010003291">
    <property type="protein sequence ID" value="CAJ1398138.1"/>
    <property type="molecule type" value="Genomic_DNA"/>
</dbReference>
<name>A0AA36NDE6_9DINO</name>
<feature type="region of interest" description="Disordered" evidence="1">
    <location>
        <begin position="110"/>
        <end position="215"/>
    </location>
</feature>
<proteinExistence type="predicted"/>
<evidence type="ECO:0000313" key="2">
    <source>
        <dbReference type="EMBL" id="CAJ1398138.1"/>
    </source>
</evidence>
<feature type="compositionally biased region" description="Basic residues" evidence="1">
    <location>
        <begin position="295"/>
        <end position="305"/>
    </location>
</feature>
<reference evidence="2" key="1">
    <citation type="submission" date="2023-08" db="EMBL/GenBank/DDBJ databases">
        <authorList>
            <person name="Chen Y."/>
            <person name="Shah S."/>
            <person name="Dougan E. K."/>
            <person name="Thang M."/>
            <person name="Chan C."/>
        </authorList>
    </citation>
    <scope>NUCLEOTIDE SEQUENCE</scope>
</reference>
<feature type="compositionally biased region" description="Low complexity" evidence="1">
    <location>
        <begin position="128"/>
        <end position="156"/>
    </location>
</feature>
<feature type="compositionally biased region" description="Basic and acidic residues" evidence="1">
    <location>
        <begin position="182"/>
        <end position="193"/>
    </location>
</feature>
<keyword evidence="3" id="KW-1185">Reference proteome</keyword>
<feature type="region of interest" description="Disordered" evidence="1">
    <location>
        <begin position="454"/>
        <end position="517"/>
    </location>
</feature>
<organism evidence="2 3">
    <name type="scientific">Effrenium voratum</name>
    <dbReference type="NCBI Taxonomy" id="2562239"/>
    <lineage>
        <taxon>Eukaryota</taxon>
        <taxon>Sar</taxon>
        <taxon>Alveolata</taxon>
        <taxon>Dinophyceae</taxon>
        <taxon>Suessiales</taxon>
        <taxon>Symbiodiniaceae</taxon>
        <taxon>Effrenium</taxon>
    </lineage>
</organism>
<evidence type="ECO:0000256" key="1">
    <source>
        <dbReference type="SAM" id="MobiDB-lite"/>
    </source>
</evidence>
<evidence type="ECO:0000313" key="3">
    <source>
        <dbReference type="Proteomes" id="UP001178507"/>
    </source>
</evidence>
<dbReference type="AlphaFoldDB" id="A0AA36NDE6"/>
<comment type="caution">
    <text evidence="2">The sequence shown here is derived from an EMBL/GenBank/DDBJ whole genome shotgun (WGS) entry which is preliminary data.</text>
</comment>
<feature type="compositionally biased region" description="Basic and acidic residues" evidence="1">
    <location>
        <begin position="375"/>
        <end position="384"/>
    </location>
</feature>
<feature type="compositionally biased region" description="Low complexity" evidence="1">
    <location>
        <begin position="264"/>
        <end position="281"/>
    </location>
</feature>
<dbReference type="Proteomes" id="UP001178507">
    <property type="component" value="Unassembled WGS sequence"/>
</dbReference>
<feature type="region of interest" description="Disordered" evidence="1">
    <location>
        <begin position="257"/>
        <end position="305"/>
    </location>
</feature>
<sequence>MMASDWGDWSNAYAAYAQWRPQPQVVRPPSKMLPFPRAGPPVEVKVPPTKRPRYEPSQAQGVAAWQAAYASSLEAQAKAYAAMSGLAFPAPKSAATENALVEMAEQFVAGAAQTPPGRPAAKEQATFGAPKAQAQAAQADVKASASSAAKGQAKAKGLAKAKGVRPEEFLHSKGPPPRRPKAAPESRQSEVEKRKRPSTPSGSKGPPPTFSVGDLVRYWSGSKGKWINTSIKAVHKDSSGQVRAYDCSGKLGAAVNKVRARKSAPAAAPAAPDANDANDANGSGSKKLQAEATSRRKLGLKQSKKMQPKALKELHVFQVHERAWYWSSQQKKWLHTRIQGVNLGPDGEIVSYDCSGKPKAAPHKLRPRVAKTEEAKAAAEEPKAPAESTPAVTKTDSAKVKESAMYQVGQKVLYLSGQLKKYVFADVVKVLRSKSGKRYYDLSIKKSVPEARLRPVQAGARKDSEPEAEGAAETKDVAKTHESPRKRWSPSQVPKVPPPPPSDMALGSDGPPGPPSP</sequence>
<feature type="region of interest" description="Disordered" evidence="1">
    <location>
        <begin position="375"/>
        <end position="395"/>
    </location>
</feature>
<feature type="compositionally biased region" description="Basic and acidic residues" evidence="1">
    <location>
        <begin position="472"/>
        <end position="485"/>
    </location>
</feature>
<protein>
    <submittedName>
        <fullName evidence="2">Uncharacterized protein</fullName>
    </submittedName>
</protein>
<accession>A0AA36NDE6</accession>